<keyword evidence="7 12" id="KW-0808">Transferase</keyword>
<evidence type="ECO:0000256" key="14">
    <source>
        <dbReference type="PIRSR" id="PIRSR000724-2"/>
    </source>
</evidence>
<dbReference type="CDD" id="cd00318">
    <property type="entry name" value="Phosphoglycerate_kinase"/>
    <property type="match status" value="1"/>
</dbReference>
<dbReference type="InterPro" id="IPR015824">
    <property type="entry name" value="Phosphoglycerate_kinase_N"/>
</dbReference>
<dbReference type="EC" id="2.7.2.3" evidence="5 12"/>
<evidence type="ECO:0000256" key="4">
    <source>
        <dbReference type="ARBA" id="ARBA00011245"/>
    </source>
</evidence>
<dbReference type="UniPathway" id="UPA00109">
    <property type="reaction ID" value="UER00185"/>
</dbReference>
<evidence type="ECO:0000256" key="1">
    <source>
        <dbReference type="ARBA" id="ARBA00000642"/>
    </source>
</evidence>
<evidence type="ECO:0000256" key="7">
    <source>
        <dbReference type="ARBA" id="ARBA00022679"/>
    </source>
</evidence>
<organism evidence="16 17">
    <name type="scientific">Candidatus Thermofonsia Clade 1 bacterium</name>
    <dbReference type="NCBI Taxonomy" id="2364210"/>
    <lineage>
        <taxon>Bacteria</taxon>
        <taxon>Bacillati</taxon>
        <taxon>Chloroflexota</taxon>
        <taxon>Candidatus Thermofontia</taxon>
        <taxon>Candidatus Thermofonsia Clade 1</taxon>
    </lineage>
</organism>
<feature type="binding site" evidence="12 13">
    <location>
        <begin position="21"/>
        <end position="23"/>
    </location>
    <ligand>
        <name>substrate</name>
    </ligand>
</feature>
<dbReference type="GO" id="GO:0043531">
    <property type="term" value="F:ADP binding"/>
    <property type="evidence" value="ECO:0007669"/>
    <property type="project" value="TreeGrafter"/>
</dbReference>
<feature type="binding site" evidence="12">
    <location>
        <position position="120"/>
    </location>
    <ligand>
        <name>substrate</name>
    </ligand>
</feature>
<dbReference type="GO" id="GO:0004618">
    <property type="term" value="F:phosphoglycerate kinase activity"/>
    <property type="evidence" value="ECO:0007669"/>
    <property type="project" value="UniProtKB-UniRule"/>
</dbReference>
<dbReference type="PROSITE" id="PS00111">
    <property type="entry name" value="PGLYCERATE_KINASE"/>
    <property type="match status" value="1"/>
</dbReference>
<comment type="subunit">
    <text evidence="4 12">Monomer.</text>
</comment>
<evidence type="ECO:0000313" key="16">
    <source>
        <dbReference type="EMBL" id="PJF30503.1"/>
    </source>
</evidence>
<feature type="binding site" evidence="13">
    <location>
        <position position="120"/>
    </location>
    <ligand>
        <name>(2R)-3-phosphoglycerate</name>
        <dbReference type="ChEBI" id="CHEBI:58272"/>
    </ligand>
</feature>
<keyword evidence="10 12" id="KW-0067">ATP-binding</keyword>
<feature type="binding site" evidence="13">
    <location>
        <position position="153"/>
    </location>
    <ligand>
        <name>(2R)-3-phosphoglycerate</name>
        <dbReference type="ChEBI" id="CHEBI:58272"/>
    </ligand>
</feature>
<evidence type="ECO:0000256" key="8">
    <source>
        <dbReference type="ARBA" id="ARBA00022741"/>
    </source>
</evidence>
<evidence type="ECO:0000256" key="9">
    <source>
        <dbReference type="ARBA" id="ARBA00022777"/>
    </source>
</evidence>
<keyword evidence="8 12" id="KW-0547">Nucleotide-binding</keyword>
<evidence type="ECO:0000313" key="17">
    <source>
        <dbReference type="Proteomes" id="UP000228921"/>
    </source>
</evidence>
<name>A0A2M8NYX9_9CHLR</name>
<gene>
    <name evidence="12 16" type="primary">pgk</name>
    <name evidence="16" type="ORF">CUN51_07570</name>
</gene>
<evidence type="ECO:0000256" key="3">
    <source>
        <dbReference type="ARBA" id="ARBA00008982"/>
    </source>
</evidence>
<feature type="binding site" evidence="12 14">
    <location>
        <begin position="352"/>
        <end position="355"/>
    </location>
    <ligand>
        <name>ATP</name>
        <dbReference type="ChEBI" id="CHEBI:30616"/>
    </ligand>
</feature>
<dbReference type="PANTHER" id="PTHR11406">
    <property type="entry name" value="PHOSPHOGLYCERATE KINASE"/>
    <property type="match status" value="1"/>
</dbReference>
<feature type="binding site" evidence="12">
    <location>
        <position position="36"/>
    </location>
    <ligand>
        <name>substrate</name>
    </ligand>
</feature>
<feature type="binding site" evidence="12 14">
    <location>
        <position position="203"/>
    </location>
    <ligand>
        <name>ATP</name>
        <dbReference type="ChEBI" id="CHEBI:30616"/>
    </ligand>
</feature>
<proteinExistence type="inferred from homology"/>
<dbReference type="PRINTS" id="PR00477">
    <property type="entry name" value="PHGLYCKINASE"/>
</dbReference>
<accession>A0A2M8NYX9</accession>
<dbReference type="Gene3D" id="3.40.50.1260">
    <property type="entry name" value="Phosphoglycerate kinase, N-terminal domain"/>
    <property type="match status" value="2"/>
</dbReference>
<dbReference type="GO" id="GO:0006096">
    <property type="term" value="P:glycolytic process"/>
    <property type="evidence" value="ECO:0007669"/>
    <property type="project" value="UniProtKB-UniRule"/>
</dbReference>
<reference evidence="16 17" key="1">
    <citation type="submission" date="2017-11" db="EMBL/GenBank/DDBJ databases">
        <title>Evolution of Phototrophy in the Chloroflexi Phylum Driven by Horizontal Gene Transfer.</title>
        <authorList>
            <person name="Ward L.M."/>
            <person name="Hemp J."/>
            <person name="Shih P.M."/>
            <person name="Mcglynn S.E."/>
            <person name="Fischer W."/>
        </authorList>
    </citation>
    <scope>NUCLEOTIDE SEQUENCE [LARGE SCALE GENOMIC DNA]</scope>
    <source>
        <strain evidence="16">CP2_2F</strain>
    </source>
</reference>
<dbReference type="FunFam" id="3.40.50.1260:FF:000006">
    <property type="entry name" value="Phosphoglycerate kinase"/>
    <property type="match status" value="1"/>
</dbReference>
<dbReference type="HAMAP" id="MF_00145">
    <property type="entry name" value="Phosphoglyc_kinase"/>
    <property type="match status" value="1"/>
</dbReference>
<comment type="caution">
    <text evidence="16">The sequence shown here is derived from an EMBL/GenBank/DDBJ whole genome shotgun (WGS) entry which is preliminary data.</text>
</comment>
<dbReference type="FunFam" id="3.40.50.1260:FF:000003">
    <property type="entry name" value="Phosphoglycerate kinase"/>
    <property type="match status" value="1"/>
</dbReference>
<evidence type="ECO:0000256" key="11">
    <source>
        <dbReference type="ARBA" id="ARBA00023152"/>
    </source>
</evidence>
<keyword evidence="11 12" id="KW-0324">Glycolysis</keyword>
<evidence type="ECO:0000256" key="10">
    <source>
        <dbReference type="ARBA" id="ARBA00022840"/>
    </source>
</evidence>
<dbReference type="GO" id="GO:0005524">
    <property type="term" value="F:ATP binding"/>
    <property type="evidence" value="ECO:0007669"/>
    <property type="project" value="UniProtKB-KW"/>
</dbReference>
<dbReference type="InterPro" id="IPR036043">
    <property type="entry name" value="Phosphoglycerate_kinase_sf"/>
</dbReference>
<evidence type="ECO:0000256" key="15">
    <source>
        <dbReference type="RuleBase" id="RU000532"/>
    </source>
</evidence>
<dbReference type="Proteomes" id="UP000228921">
    <property type="component" value="Unassembled WGS sequence"/>
</dbReference>
<comment type="similarity">
    <text evidence="3 12 15">Belongs to the phosphoglycerate kinase family.</text>
</comment>
<feature type="binding site" evidence="12 13">
    <location>
        <begin position="60"/>
        <end position="63"/>
    </location>
    <ligand>
        <name>substrate</name>
    </ligand>
</feature>
<dbReference type="InterPro" id="IPR015911">
    <property type="entry name" value="Phosphoglycerate_kinase_CS"/>
</dbReference>
<dbReference type="Pfam" id="PF00162">
    <property type="entry name" value="PGK"/>
    <property type="match status" value="1"/>
</dbReference>
<dbReference type="SUPFAM" id="SSF53748">
    <property type="entry name" value="Phosphoglycerate kinase"/>
    <property type="match status" value="1"/>
</dbReference>
<evidence type="ECO:0000256" key="13">
    <source>
        <dbReference type="PIRSR" id="PIRSR000724-1"/>
    </source>
</evidence>
<feature type="binding site" evidence="13">
    <location>
        <position position="36"/>
    </location>
    <ligand>
        <name>(2R)-3-phosphoglycerate</name>
        <dbReference type="ChEBI" id="CHEBI:58272"/>
    </ligand>
</feature>
<evidence type="ECO:0000256" key="2">
    <source>
        <dbReference type="ARBA" id="ARBA00004838"/>
    </source>
</evidence>
<dbReference type="GO" id="GO:0006094">
    <property type="term" value="P:gluconeogenesis"/>
    <property type="evidence" value="ECO:0007669"/>
    <property type="project" value="TreeGrafter"/>
</dbReference>
<feature type="binding site" evidence="12">
    <location>
        <position position="153"/>
    </location>
    <ligand>
        <name>substrate</name>
    </ligand>
</feature>
<dbReference type="PANTHER" id="PTHR11406:SF23">
    <property type="entry name" value="PHOSPHOGLYCERATE KINASE 1, CHLOROPLASTIC-RELATED"/>
    <property type="match status" value="1"/>
</dbReference>
<comment type="pathway">
    <text evidence="2 12">Carbohydrate degradation; glycolysis; pyruvate from D-glyceraldehyde 3-phosphate: step 2/5.</text>
</comment>
<protein>
    <recommendedName>
        <fullName evidence="6 12">Phosphoglycerate kinase</fullName>
        <ecNumber evidence="5 12">2.7.2.3</ecNumber>
    </recommendedName>
</protein>
<feature type="binding site" evidence="12 14">
    <location>
        <position position="323"/>
    </location>
    <ligand>
        <name>ATP</name>
        <dbReference type="ChEBI" id="CHEBI:30616"/>
    </ligand>
</feature>
<comment type="subcellular location">
    <subcellularLocation>
        <location evidence="12">Cytoplasm</location>
    </subcellularLocation>
</comment>
<keyword evidence="12" id="KW-0963">Cytoplasm</keyword>
<keyword evidence="9 12" id="KW-0418">Kinase</keyword>
<dbReference type="GO" id="GO:0005829">
    <property type="term" value="C:cytosol"/>
    <property type="evidence" value="ECO:0007669"/>
    <property type="project" value="UniProtKB-ARBA"/>
</dbReference>
<sequence length="396" mass="41829">MNKKTIRDIDLSGKRVLVRVDFNVPIENGVITDETRITAALPTLRAILDQQPKSLVLMSHLGRPKDGVPDPKYSLRPVAAALEAHLSRPVTFVENPLSDEAVAHVNSLPAGSVVLLENTRFYVGETQNSPELAAQFAKFGDVYVNDAFGSAHRAHSSTEAVAKLMPAVAGLLMEKELNYLSGALEAPQRPLIAILGGAKVSDKIKVIEALLAKADKVLIGGGMANTFLRAQGRATGASLVEENALDVARDLLAKGGTKLILPVDFVIADAFKDDANTQVIRADQDVPEGWQILDIGSATVDHYKAILSEARTVVWNGPMGVFEMPTFAKGTNAIAQILAELTAQGVITIIGGGDSAAAVEKAGLAERMTHISTGGGASLELLEGRVLPGVAALNDK</sequence>
<dbReference type="PIRSF" id="PIRSF000724">
    <property type="entry name" value="Pgk"/>
    <property type="match status" value="1"/>
</dbReference>
<comment type="caution">
    <text evidence="12">Lacks conserved residue(s) required for the propagation of feature annotation.</text>
</comment>
<evidence type="ECO:0000256" key="6">
    <source>
        <dbReference type="ARBA" id="ARBA00016471"/>
    </source>
</evidence>
<evidence type="ECO:0000256" key="12">
    <source>
        <dbReference type="HAMAP-Rule" id="MF_00145"/>
    </source>
</evidence>
<dbReference type="InterPro" id="IPR001576">
    <property type="entry name" value="Phosphoglycerate_kinase"/>
</dbReference>
<evidence type="ECO:0000256" key="5">
    <source>
        <dbReference type="ARBA" id="ARBA00013061"/>
    </source>
</evidence>
<dbReference type="EMBL" id="PGTK01000009">
    <property type="protein sequence ID" value="PJF30503.1"/>
    <property type="molecule type" value="Genomic_DNA"/>
</dbReference>
<dbReference type="AlphaFoldDB" id="A0A2M8NYX9"/>
<comment type="catalytic activity">
    <reaction evidence="1 12 15">
        <text>(2R)-3-phosphoglycerate + ATP = (2R)-3-phospho-glyceroyl phosphate + ADP</text>
        <dbReference type="Rhea" id="RHEA:14801"/>
        <dbReference type="ChEBI" id="CHEBI:30616"/>
        <dbReference type="ChEBI" id="CHEBI:57604"/>
        <dbReference type="ChEBI" id="CHEBI:58272"/>
        <dbReference type="ChEBI" id="CHEBI:456216"/>
        <dbReference type="EC" id="2.7.2.3"/>
    </reaction>
</comment>